<evidence type="ECO:0000256" key="1">
    <source>
        <dbReference type="SAM" id="SignalP"/>
    </source>
</evidence>
<dbReference type="RefSeq" id="WP_089886954.1">
    <property type="nucleotide sequence ID" value="NZ_CALJFH010000032.1"/>
</dbReference>
<dbReference type="PANTHER" id="PTHR43737:SF1">
    <property type="entry name" value="DUF1501 DOMAIN-CONTAINING PROTEIN"/>
    <property type="match status" value="1"/>
</dbReference>
<accession>A0A1H3GZ32</accession>
<dbReference type="PANTHER" id="PTHR43737">
    <property type="entry name" value="BLL7424 PROTEIN"/>
    <property type="match status" value="1"/>
</dbReference>
<dbReference type="EMBL" id="FNPR01000001">
    <property type="protein sequence ID" value="SDY07898.1"/>
    <property type="molecule type" value="Genomic_DNA"/>
</dbReference>
<dbReference type="STRING" id="576131.SAMN05444486_10189"/>
<organism evidence="2 3">
    <name type="scientific">Lentibacter algarum</name>
    <dbReference type="NCBI Taxonomy" id="576131"/>
    <lineage>
        <taxon>Bacteria</taxon>
        <taxon>Pseudomonadati</taxon>
        <taxon>Pseudomonadota</taxon>
        <taxon>Alphaproteobacteria</taxon>
        <taxon>Rhodobacterales</taxon>
        <taxon>Roseobacteraceae</taxon>
        <taxon>Lentibacter</taxon>
    </lineage>
</organism>
<evidence type="ECO:0000313" key="3">
    <source>
        <dbReference type="Proteomes" id="UP000199026"/>
    </source>
</evidence>
<reference evidence="2 3" key="1">
    <citation type="submission" date="2016-10" db="EMBL/GenBank/DDBJ databases">
        <authorList>
            <person name="de Groot N.N."/>
        </authorList>
    </citation>
    <scope>NUCLEOTIDE SEQUENCE [LARGE SCALE GENOMIC DNA]</scope>
    <source>
        <strain evidence="2 3">DSM 24677</strain>
    </source>
</reference>
<feature type="chain" id="PRO_5011742319" evidence="1">
    <location>
        <begin position="22"/>
        <end position="411"/>
    </location>
</feature>
<keyword evidence="3" id="KW-1185">Reference proteome</keyword>
<dbReference type="InterPro" id="IPR006311">
    <property type="entry name" value="TAT_signal"/>
</dbReference>
<name>A0A1H3GZ32_9RHOB</name>
<evidence type="ECO:0000313" key="2">
    <source>
        <dbReference type="EMBL" id="SDY07898.1"/>
    </source>
</evidence>
<dbReference type="GeneID" id="78122901"/>
<sequence length="411" mass="43381">MRMSALNRRAFLTGLGCTAAASPLLTPVTFANGTWDNRLVVIILRGGMDGLDALRPYGDRDFALLKGRADQAQIGEGQDLDGFFALNPALAGLMPLWNAGDLGFAHAVSTPYRDKRSHFDGQDLLEAGGADLNGNLRDGWLNRLLQSYPAVQSETAYAVGRGDMLLMKGAAPVANWSPDAGLYGLTPQGLRLAEMLMEGDPLFEAAFGEAVALSGDGVQMSGSEAVASGEMIMNAMSESAGAAAKGGGHLQIAEFAASKLTGPARIAAFSLNGWDTHANQSRTLAQPLNRLAEVILSLQGNLGEDVWGKTAVVAMTEFGRTARLNGNGGSDHGTGGLMVLSGGALRGGRVWSDWPGLSETALYERRDLMPTRDVRAFSGWLMRDLFGLEKGLIESTVFPGLELGADPRLIG</sequence>
<dbReference type="OrthoDB" id="9779968at2"/>
<dbReference type="PROSITE" id="PS51318">
    <property type="entry name" value="TAT"/>
    <property type="match status" value="1"/>
</dbReference>
<dbReference type="Pfam" id="PF07394">
    <property type="entry name" value="DUF1501"/>
    <property type="match status" value="1"/>
</dbReference>
<dbReference type="Proteomes" id="UP000199026">
    <property type="component" value="Unassembled WGS sequence"/>
</dbReference>
<dbReference type="AlphaFoldDB" id="A0A1H3GZ32"/>
<proteinExistence type="predicted"/>
<protein>
    <submittedName>
        <fullName evidence="2">Uncharacterized conserved protein, DUF1501 family</fullName>
    </submittedName>
</protein>
<dbReference type="InterPro" id="IPR010869">
    <property type="entry name" value="DUF1501"/>
</dbReference>
<keyword evidence="1" id="KW-0732">Signal</keyword>
<gene>
    <name evidence="2" type="ORF">SAMN05444486_10189</name>
</gene>
<feature type="signal peptide" evidence="1">
    <location>
        <begin position="1"/>
        <end position="21"/>
    </location>
</feature>